<dbReference type="Pfam" id="PF13649">
    <property type="entry name" value="Methyltransf_25"/>
    <property type="match status" value="1"/>
</dbReference>
<proteinExistence type="predicted"/>
<name>A0A830FAS9_9EURY</name>
<dbReference type="InterPro" id="IPR041698">
    <property type="entry name" value="Methyltransf_25"/>
</dbReference>
<gene>
    <name evidence="2" type="ORF">GCM10009037_19220</name>
</gene>
<comment type="caution">
    <text evidence="2">The sequence shown here is derived from an EMBL/GenBank/DDBJ whole genome shotgun (WGS) entry which is preliminary data.</text>
</comment>
<sequence length="215" mass="22300">MDGSRDDRTLAFYDRWAYLYGPLVRSIPGVSGVRDAAVDALDVAAGDTVVDVGCGTGANLARLREHVGETGRVVGLDASRGMLARARRAGGNAALVRGDATRPPVGGGVDAVFASFVVGVLDDAAAAVRAWCDLLEPGNRLVLVEATTSAHPAGRLANPLFRAFVRAGAPGTPAGAARTLDATVERAHAAARERATRCDERRLFGGFCSVFVAEV</sequence>
<organism evidence="2 3">
    <name type="scientific">Halarchaeum grantii</name>
    <dbReference type="NCBI Taxonomy" id="1193105"/>
    <lineage>
        <taxon>Archaea</taxon>
        <taxon>Methanobacteriati</taxon>
        <taxon>Methanobacteriota</taxon>
        <taxon>Stenosarchaea group</taxon>
        <taxon>Halobacteria</taxon>
        <taxon>Halobacteriales</taxon>
        <taxon>Halobacteriaceae</taxon>
    </lineage>
</organism>
<dbReference type="OrthoDB" id="182741at2157"/>
<dbReference type="InterPro" id="IPR029063">
    <property type="entry name" value="SAM-dependent_MTases_sf"/>
</dbReference>
<accession>A0A830FAS9</accession>
<reference evidence="2 3" key="1">
    <citation type="journal article" date="2019" name="Int. J. Syst. Evol. Microbiol.">
        <title>The Global Catalogue of Microorganisms (GCM) 10K type strain sequencing project: providing services to taxonomists for standard genome sequencing and annotation.</title>
        <authorList>
            <consortium name="The Broad Institute Genomics Platform"/>
            <consortium name="The Broad Institute Genome Sequencing Center for Infectious Disease"/>
            <person name="Wu L."/>
            <person name="Ma J."/>
        </authorList>
    </citation>
    <scope>NUCLEOTIDE SEQUENCE [LARGE SCALE GENOMIC DNA]</scope>
    <source>
        <strain evidence="2 3">JCM 19585</strain>
    </source>
</reference>
<evidence type="ECO:0000259" key="1">
    <source>
        <dbReference type="Pfam" id="PF13649"/>
    </source>
</evidence>
<dbReference type="AlphaFoldDB" id="A0A830FAS9"/>
<dbReference type="PANTHER" id="PTHR43591">
    <property type="entry name" value="METHYLTRANSFERASE"/>
    <property type="match status" value="1"/>
</dbReference>
<feature type="domain" description="Methyltransferase" evidence="1">
    <location>
        <begin position="49"/>
        <end position="138"/>
    </location>
</feature>
<keyword evidence="3" id="KW-1185">Reference proteome</keyword>
<protein>
    <recommendedName>
        <fullName evidence="1">Methyltransferase domain-containing protein</fullName>
    </recommendedName>
</protein>
<dbReference type="EMBL" id="BMPF01000002">
    <property type="protein sequence ID" value="GGL35749.1"/>
    <property type="molecule type" value="Genomic_DNA"/>
</dbReference>
<dbReference type="CDD" id="cd02440">
    <property type="entry name" value="AdoMet_MTases"/>
    <property type="match status" value="1"/>
</dbReference>
<dbReference type="GO" id="GO:0008168">
    <property type="term" value="F:methyltransferase activity"/>
    <property type="evidence" value="ECO:0007669"/>
    <property type="project" value="TreeGrafter"/>
</dbReference>
<dbReference type="Gene3D" id="3.40.50.150">
    <property type="entry name" value="Vaccinia Virus protein VP39"/>
    <property type="match status" value="1"/>
</dbReference>
<dbReference type="RefSeq" id="WP_188883298.1">
    <property type="nucleotide sequence ID" value="NZ_BMPF01000002.1"/>
</dbReference>
<dbReference type="Proteomes" id="UP000628840">
    <property type="component" value="Unassembled WGS sequence"/>
</dbReference>
<dbReference type="PANTHER" id="PTHR43591:SF24">
    <property type="entry name" value="2-METHOXY-6-POLYPRENYL-1,4-BENZOQUINOL METHYLASE, MITOCHONDRIAL"/>
    <property type="match status" value="1"/>
</dbReference>
<evidence type="ECO:0000313" key="2">
    <source>
        <dbReference type="EMBL" id="GGL35749.1"/>
    </source>
</evidence>
<dbReference type="SUPFAM" id="SSF53335">
    <property type="entry name" value="S-adenosyl-L-methionine-dependent methyltransferases"/>
    <property type="match status" value="1"/>
</dbReference>
<evidence type="ECO:0000313" key="3">
    <source>
        <dbReference type="Proteomes" id="UP000628840"/>
    </source>
</evidence>